<evidence type="ECO:0000256" key="3">
    <source>
        <dbReference type="SAM" id="Phobius"/>
    </source>
</evidence>
<evidence type="ECO:0000259" key="4">
    <source>
        <dbReference type="SMART" id="SM00047"/>
    </source>
</evidence>
<evidence type="ECO:0000256" key="1">
    <source>
        <dbReference type="ARBA" id="ARBA00010266"/>
    </source>
</evidence>
<sequence>MSKKKPLKKYVSSKNKKKNLFIYWMSPSFVMVSLFTICLIFFSAIALLGSKSLNESSDSSSNINNASQEQFISQTAEYAKQIKEKYGILPSISIAQAILESDWGRSELSVKYNNFYGIKGSNPDQTTVMNTKEFVNGEWIEIKAPFKVYDSWQESMDEHARLLVFGTTWNTNQYATVLAATNYKDAAVALQNSGYATDPDYSVKLMDLIEQYNLNQYD</sequence>
<keyword evidence="2 5" id="KW-0378">Hydrolase</keyword>
<dbReference type="Gene3D" id="1.10.530.10">
    <property type="match status" value="1"/>
</dbReference>
<gene>
    <name evidence="5" type="ORF">SAMN04488700_1503</name>
</gene>
<dbReference type="InterPro" id="IPR002901">
    <property type="entry name" value="MGlyc_endo_b_GlcNAc-like_dom"/>
</dbReference>
<name>A0A1X7N8U7_9LACT</name>
<keyword evidence="3" id="KW-0472">Membrane</keyword>
<feature type="domain" description="Mannosyl-glycoprotein endo-beta-N-acetylglucosamidase-like" evidence="4">
    <location>
        <begin position="60"/>
        <end position="218"/>
    </location>
</feature>
<reference evidence="5 6" key="1">
    <citation type="submission" date="2017-04" db="EMBL/GenBank/DDBJ databases">
        <authorList>
            <person name="Afonso C.L."/>
            <person name="Miller P.J."/>
            <person name="Scott M.A."/>
            <person name="Spackman E."/>
            <person name="Goraichik I."/>
            <person name="Dimitrov K.M."/>
            <person name="Suarez D.L."/>
            <person name="Swayne D.E."/>
        </authorList>
    </citation>
    <scope>NUCLEOTIDE SEQUENCE [LARGE SCALE GENOMIC DNA]</scope>
    <source>
        <strain evidence="5 6">LMG26642</strain>
    </source>
</reference>
<organism evidence="5 6">
    <name type="scientific">Carnobacterium iners</name>
    <dbReference type="NCBI Taxonomy" id="1073423"/>
    <lineage>
        <taxon>Bacteria</taxon>
        <taxon>Bacillati</taxon>
        <taxon>Bacillota</taxon>
        <taxon>Bacilli</taxon>
        <taxon>Lactobacillales</taxon>
        <taxon>Carnobacteriaceae</taxon>
        <taxon>Carnobacterium</taxon>
    </lineage>
</organism>
<dbReference type="SMART" id="SM00047">
    <property type="entry name" value="LYZ2"/>
    <property type="match status" value="1"/>
</dbReference>
<dbReference type="Gene3D" id="4.10.80.30">
    <property type="entry name" value="DNA polymerase, domain 6"/>
    <property type="match status" value="1"/>
</dbReference>
<dbReference type="AlphaFoldDB" id="A0A1X7N8U7"/>
<dbReference type="Pfam" id="PF01832">
    <property type="entry name" value="Glucosaminidase"/>
    <property type="match status" value="1"/>
</dbReference>
<keyword evidence="6" id="KW-1185">Reference proteome</keyword>
<protein>
    <submittedName>
        <fullName evidence="5">Flagellum-specific peptidoglycan hydrolase FlgJ</fullName>
    </submittedName>
</protein>
<evidence type="ECO:0000313" key="6">
    <source>
        <dbReference type="Proteomes" id="UP000193435"/>
    </source>
</evidence>
<evidence type="ECO:0000256" key="2">
    <source>
        <dbReference type="ARBA" id="ARBA00022801"/>
    </source>
</evidence>
<dbReference type="GO" id="GO:0004040">
    <property type="term" value="F:amidase activity"/>
    <property type="evidence" value="ECO:0007669"/>
    <property type="project" value="InterPro"/>
</dbReference>
<dbReference type="RefSeq" id="WP_234987871.1">
    <property type="nucleotide sequence ID" value="NZ_FOAH01000004.1"/>
</dbReference>
<dbReference type="InterPro" id="IPR051056">
    <property type="entry name" value="Glycosyl_Hydrolase_73"/>
</dbReference>
<dbReference type="STRING" id="1073423.SAMN04488700_1503"/>
<comment type="similarity">
    <text evidence="1">Belongs to the glycosyl hydrolase 73 family.</text>
</comment>
<dbReference type="Proteomes" id="UP000193435">
    <property type="component" value="Unassembled WGS sequence"/>
</dbReference>
<feature type="transmembrane region" description="Helical" evidence="3">
    <location>
        <begin position="21"/>
        <end position="48"/>
    </location>
</feature>
<dbReference type="PRINTS" id="PR01002">
    <property type="entry name" value="FLGFLGJ"/>
</dbReference>
<evidence type="ECO:0000313" key="5">
    <source>
        <dbReference type="EMBL" id="SMH33239.1"/>
    </source>
</evidence>
<proteinExistence type="inferred from homology"/>
<dbReference type="PANTHER" id="PTHR33308">
    <property type="entry name" value="PEPTIDOGLYCAN HYDROLASE FLGJ"/>
    <property type="match status" value="1"/>
</dbReference>
<keyword evidence="3" id="KW-1133">Transmembrane helix</keyword>
<dbReference type="PANTHER" id="PTHR33308:SF10">
    <property type="entry name" value="EXO-GLUCOSAMINIDASE LYTG"/>
    <property type="match status" value="1"/>
</dbReference>
<accession>A0A1X7N8U7</accession>
<dbReference type="EMBL" id="FXBJ01000002">
    <property type="protein sequence ID" value="SMH33239.1"/>
    <property type="molecule type" value="Genomic_DNA"/>
</dbReference>
<keyword evidence="3" id="KW-0812">Transmembrane</keyword>